<dbReference type="Pfam" id="PF10979">
    <property type="entry name" value="DUF2786"/>
    <property type="match status" value="1"/>
</dbReference>
<dbReference type="InterPro" id="IPR016868">
    <property type="entry name" value="Phage_B3_Orf5"/>
</dbReference>
<evidence type="ECO:0000313" key="4">
    <source>
        <dbReference type="Proteomes" id="UP000824150"/>
    </source>
</evidence>
<dbReference type="InterPro" id="IPR024498">
    <property type="entry name" value="DUF2786"/>
</dbReference>
<evidence type="ECO:0000259" key="2">
    <source>
        <dbReference type="Pfam" id="PF23771"/>
    </source>
</evidence>
<dbReference type="PIRSF" id="PIRSF028111">
    <property type="entry name" value="UCP028111"/>
    <property type="match status" value="1"/>
</dbReference>
<protein>
    <submittedName>
        <fullName evidence="3">DUF2786 domain-containing protein</fullName>
    </submittedName>
</protein>
<gene>
    <name evidence="3" type="ORF">IAA31_07015</name>
</gene>
<dbReference type="Proteomes" id="UP000824150">
    <property type="component" value="Unassembled WGS sequence"/>
</dbReference>
<feature type="domain" description="DUF2786" evidence="1">
    <location>
        <begin position="9"/>
        <end position="45"/>
    </location>
</feature>
<evidence type="ECO:0000313" key="3">
    <source>
        <dbReference type="EMBL" id="MBU3827223.1"/>
    </source>
</evidence>
<organism evidence="3 4">
    <name type="scientific">Candidatus Anaerobiospirillum merdipullorum</name>
    <dbReference type="NCBI Taxonomy" id="2838450"/>
    <lineage>
        <taxon>Bacteria</taxon>
        <taxon>Pseudomonadati</taxon>
        <taxon>Pseudomonadota</taxon>
        <taxon>Gammaproteobacteria</taxon>
        <taxon>Aeromonadales</taxon>
        <taxon>Succinivibrionaceae</taxon>
        <taxon>Anaerobiospirillum</taxon>
    </lineage>
</organism>
<dbReference type="AlphaFoldDB" id="A0A9E2NSI6"/>
<dbReference type="InterPro" id="IPR055592">
    <property type="entry name" value="DUF7168"/>
</dbReference>
<dbReference type="Pfam" id="PF23771">
    <property type="entry name" value="DUF7168"/>
    <property type="match status" value="1"/>
</dbReference>
<accession>A0A9E2NSI6</accession>
<sequence length="258" mass="29709">MATDNQALMERIKKLMALAQSSNPNEASIALSRAQKLMQEHELSMDDINLSEIDTQNEAILPAMRDKVLFTLLAHIIMRAFGVEAIFKMRGKFFYAVSFIGPRSRLQAACYTFTILSRQAAQVKKDFSASVRQELKIKYSLELELEEAMSYVFGYEEKTRRFINNEVRRQTKAYVRGWLNAVYTKVIDFAQSDSEIKLIESYMSKNHPNLTTMRRRRTRLSTSEWEAFEQGKIDGQNGVTLFQGINGQDTTAKLQFKD</sequence>
<reference evidence="3" key="2">
    <citation type="submission" date="2021-04" db="EMBL/GenBank/DDBJ databases">
        <authorList>
            <person name="Gilroy R."/>
        </authorList>
    </citation>
    <scope>NUCLEOTIDE SEQUENCE</scope>
    <source>
        <strain evidence="3">687</strain>
    </source>
</reference>
<proteinExistence type="predicted"/>
<reference evidence="3" key="1">
    <citation type="journal article" date="2021" name="PeerJ">
        <title>Extensive microbial diversity within the chicken gut microbiome revealed by metagenomics and culture.</title>
        <authorList>
            <person name="Gilroy R."/>
            <person name="Ravi A."/>
            <person name="Getino M."/>
            <person name="Pursley I."/>
            <person name="Horton D.L."/>
            <person name="Alikhan N.F."/>
            <person name="Baker D."/>
            <person name="Gharbi K."/>
            <person name="Hall N."/>
            <person name="Watson M."/>
            <person name="Adriaenssens E.M."/>
            <person name="Foster-Nyarko E."/>
            <person name="Jarju S."/>
            <person name="Secka A."/>
            <person name="Antonio M."/>
            <person name="Oren A."/>
            <person name="Chaudhuri R.R."/>
            <person name="La Ragione R."/>
            <person name="Hildebrand F."/>
            <person name="Pallen M.J."/>
        </authorList>
    </citation>
    <scope>NUCLEOTIDE SEQUENCE</scope>
    <source>
        <strain evidence="3">687</strain>
    </source>
</reference>
<dbReference type="EMBL" id="JAHLFG010000076">
    <property type="protein sequence ID" value="MBU3827223.1"/>
    <property type="molecule type" value="Genomic_DNA"/>
</dbReference>
<comment type="caution">
    <text evidence="3">The sequence shown here is derived from an EMBL/GenBank/DDBJ whole genome shotgun (WGS) entry which is preliminary data.</text>
</comment>
<feature type="domain" description="DUF7168" evidence="2">
    <location>
        <begin position="64"/>
        <end position="217"/>
    </location>
</feature>
<name>A0A9E2NSI6_9GAMM</name>
<evidence type="ECO:0000259" key="1">
    <source>
        <dbReference type="Pfam" id="PF10979"/>
    </source>
</evidence>